<dbReference type="PANTHER" id="PTHR21340:SF0">
    <property type="entry name" value="BIS(5'-NUCLEOSYL)-TETRAPHOSPHATASE [ASYMMETRICAL]"/>
    <property type="match status" value="1"/>
</dbReference>
<reference evidence="4" key="1">
    <citation type="submission" date="2019-06" db="EMBL/GenBank/DDBJ databases">
        <title>Gordonia isolated from sludge of a wastewater treatment plant.</title>
        <authorList>
            <person name="Tamura T."/>
            <person name="Aoyama K."/>
            <person name="Kang Y."/>
            <person name="Saito S."/>
            <person name="Akiyama N."/>
            <person name="Yazawa K."/>
            <person name="Gonoi T."/>
            <person name="Mikami Y."/>
        </authorList>
    </citation>
    <scope>NUCLEOTIDE SEQUENCE [LARGE SCALE GENOMIC DNA]</scope>
    <source>
        <strain evidence="4">NBRC 107696</strain>
    </source>
</reference>
<name>A0A7I9VEJ1_9ACTN</name>
<dbReference type="Gene3D" id="3.40.50.1240">
    <property type="entry name" value="Phosphoglycerate mutase-like"/>
    <property type="match status" value="1"/>
</dbReference>
<dbReference type="Pfam" id="PF00300">
    <property type="entry name" value="His_Phos_1"/>
    <property type="match status" value="1"/>
</dbReference>
<feature type="domain" description="Nudix hydrolase" evidence="2">
    <location>
        <begin position="1"/>
        <end position="125"/>
    </location>
</feature>
<dbReference type="Pfam" id="PF00293">
    <property type="entry name" value="NUDIX"/>
    <property type="match status" value="1"/>
</dbReference>
<dbReference type="CDD" id="cd03673">
    <property type="entry name" value="NUDIX_Ap6A_hydrolase"/>
    <property type="match status" value="1"/>
</dbReference>
<dbReference type="Proteomes" id="UP000444960">
    <property type="component" value="Unassembled WGS sequence"/>
</dbReference>
<sequence length="301" mass="32784">MWAAGGVLWRHGAVGVEVAIVHRPRYDDWSLPKGKAEPGELLVATAAREIVEETGYEVRMGHRLCTVEYRLHSGAQKKVGYWAVAAVGGDFVPNHECDELRWVGVEQATALVSYSADRRVLHDFASVDIVGLRTLILVRHAKAGRKARYRGDDRQRPLDAEGRRQASALVDVLGLYGVHRLHAADRLRCIQTLEPMADALRTDIVTEPLLSEEAYADDPDAAFGRLLAIASRSGGALPESKGPVHAVCSQGGVIPPVLTRWAERDGVDLPASRNRKGSVWVLTSTGDALISVDHIPSPFAD</sequence>
<comment type="caution">
    <text evidence="3">The sequence shown here is derived from an EMBL/GenBank/DDBJ whole genome shotgun (WGS) entry which is preliminary data.</text>
</comment>
<dbReference type="SUPFAM" id="SSF55811">
    <property type="entry name" value="Nudix"/>
    <property type="match status" value="1"/>
</dbReference>
<dbReference type="CDD" id="cd07067">
    <property type="entry name" value="HP_PGM_like"/>
    <property type="match status" value="1"/>
</dbReference>
<dbReference type="GO" id="GO:0006754">
    <property type="term" value="P:ATP biosynthetic process"/>
    <property type="evidence" value="ECO:0007669"/>
    <property type="project" value="TreeGrafter"/>
</dbReference>
<dbReference type="SMART" id="SM00855">
    <property type="entry name" value="PGAM"/>
    <property type="match status" value="1"/>
</dbReference>
<organism evidence="3 4">
    <name type="scientific">Gordonia spumicola</name>
    <dbReference type="NCBI Taxonomy" id="589161"/>
    <lineage>
        <taxon>Bacteria</taxon>
        <taxon>Bacillati</taxon>
        <taxon>Actinomycetota</taxon>
        <taxon>Actinomycetes</taxon>
        <taxon>Mycobacteriales</taxon>
        <taxon>Gordoniaceae</taxon>
        <taxon>Gordonia</taxon>
    </lineage>
</organism>
<dbReference type="InterPro" id="IPR015797">
    <property type="entry name" value="NUDIX_hydrolase-like_dom_sf"/>
</dbReference>
<accession>A0A7I9VEJ1</accession>
<dbReference type="AlphaFoldDB" id="A0A7I9VEJ1"/>
<dbReference type="InterPro" id="IPR029033">
    <property type="entry name" value="His_PPase_superfam"/>
</dbReference>
<dbReference type="PROSITE" id="PS51462">
    <property type="entry name" value="NUDIX"/>
    <property type="match status" value="1"/>
</dbReference>
<dbReference type="InterPro" id="IPR013078">
    <property type="entry name" value="His_Pase_superF_clade-1"/>
</dbReference>
<dbReference type="InterPro" id="IPR000086">
    <property type="entry name" value="NUDIX_hydrolase_dom"/>
</dbReference>
<dbReference type="GO" id="GO:0004081">
    <property type="term" value="F:bis(5'-nucleosyl)-tetraphosphatase (asymmetrical) activity"/>
    <property type="evidence" value="ECO:0007669"/>
    <property type="project" value="TreeGrafter"/>
</dbReference>
<dbReference type="GO" id="GO:0006167">
    <property type="term" value="P:AMP biosynthetic process"/>
    <property type="evidence" value="ECO:0007669"/>
    <property type="project" value="TreeGrafter"/>
</dbReference>
<dbReference type="PANTHER" id="PTHR21340">
    <property type="entry name" value="DIADENOSINE 5,5-P1,P4-TETRAPHOSPHATE PYROPHOSPHOHYDROLASE MUTT"/>
    <property type="match status" value="1"/>
</dbReference>
<keyword evidence="1 3" id="KW-0378">Hydrolase</keyword>
<protein>
    <submittedName>
        <fullName evidence="3">Putative hydrolase MutT/NUDIX</fullName>
    </submittedName>
</protein>
<gene>
    <name evidence="3" type="ORF">nbrc107696_40270</name>
</gene>
<evidence type="ECO:0000259" key="2">
    <source>
        <dbReference type="PROSITE" id="PS51462"/>
    </source>
</evidence>
<proteinExistence type="predicted"/>
<dbReference type="EMBL" id="BJOV01000005">
    <property type="protein sequence ID" value="GEE03581.1"/>
    <property type="molecule type" value="Genomic_DNA"/>
</dbReference>
<dbReference type="InterPro" id="IPR020084">
    <property type="entry name" value="NUDIX_hydrolase_CS"/>
</dbReference>
<dbReference type="PROSITE" id="PS00893">
    <property type="entry name" value="NUDIX_BOX"/>
    <property type="match status" value="1"/>
</dbReference>
<dbReference type="SUPFAM" id="SSF53254">
    <property type="entry name" value="Phosphoglycerate mutase-like"/>
    <property type="match status" value="1"/>
</dbReference>
<dbReference type="InterPro" id="IPR051325">
    <property type="entry name" value="Nudix_hydrolase_domain"/>
</dbReference>
<evidence type="ECO:0000313" key="3">
    <source>
        <dbReference type="EMBL" id="GEE03581.1"/>
    </source>
</evidence>
<evidence type="ECO:0000313" key="4">
    <source>
        <dbReference type="Proteomes" id="UP000444960"/>
    </source>
</evidence>
<evidence type="ECO:0000256" key="1">
    <source>
        <dbReference type="ARBA" id="ARBA00022801"/>
    </source>
</evidence>
<dbReference type="Gene3D" id="3.90.79.10">
    <property type="entry name" value="Nucleoside Triphosphate Pyrophosphohydrolase"/>
    <property type="match status" value="1"/>
</dbReference>
<keyword evidence="4" id="KW-1185">Reference proteome</keyword>